<dbReference type="AlphaFoldDB" id="A0A2P2PG62"/>
<sequence length="27" mass="3250">MMKILENQKEIVWKFGGQVTIEVKRLM</sequence>
<evidence type="ECO:0000313" key="1">
    <source>
        <dbReference type="EMBL" id="MBX53724.1"/>
    </source>
</evidence>
<dbReference type="EMBL" id="GGEC01073240">
    <property type="protein sequence ID" value="MBX53724.1"/>
    <property type="molecule type" value="Transcribed_RNA"/>
</dbReference>
<proteinExistence type="predicted"/>
<accession>A0A2P2PG62</accession>
<protein>
    <submittedName>
        <fullName evidence="1">Uncharacterized protein</fullName>
    </submittedName>
</protein>
<organism evidence="1">
    <name type="scientific">Rhizophora mucronata</name>
    <name type="common">Asiatic mangrove</name>
    <dbReference type="NCBI Taxonomy" id="61149"/>
    <lineage>
        <taxon>Eukaryota</taxon>
        <taxon>Viridiplantae</taxon>
        <taxon>Streptophyta</taxon>
        <taxon>Embryophyta</taxon>
        <taxon>Tracheophyta</taxon>
        <taxon>Spermatophyta</taxon>
        <taxon>Magnoliopsida</taxon>
        <taxon>eudicotyledons</taxon>
        <taxon>Gunneridae</taxon>
        <taxon>Pentapetalae</taxon>
        <taxon>rosids</taxon>
        <taxon>fabids</taxon>
        <taxon>Malpighiales</taxon>
        <taxon>Rhizophoraceae</taxon>
        <taxon>Rhizophora</taxon>
    </lineage>
</organism>
<reference evidence="1" key="1">
    <citation type="submission" date="2018-02" db="EMBL/GenBank/DDBJ databases">
        <title>Rhizophora mucronata_Transcriptome.</title>
        <authorList>
            <person name="Meera S.P."/>
            <person name="Sreeshan A."/>
            <person name="Augustine A."/>
        </authorList>
    </citation>
    <scope>NUCLEOTIDE SEQUENCE</scope>
    <source>
        <tissue evidence="1">Leaf</tissue>
    </source>
</reference>
<name>A0A2P2PG62_RHIMU</name>